<dbReference type="Proteomes" id="UP000664658">
    <property type="component" value="Unassembled WGS sequence"/>
</dbReference>
<comment type="caution">
    <text evidence="8">The sequence shown here is derived from an EMBL/GenBank/DDBJ whole genome shotgun (WGS) entry which is preliminary data.</text>
</comment>
<feature type="domain" description="Integral membrane bound transporter" evidence="7">
    <location>
        <begin position="372"/>
        <end position="494"/>
    </location>
</feature>
<comment type="subcellular location">
    <subcellularLocation>
        <location evidence="1">Cell membrane</location>
        <topology evidence="1">Multi-pass membrane protein</topology>
    </subcellularLocation>
</comment>
<dbReference type="AlphaFoldDB" id="A0A8I1W7B4"/>
<name>A0A8I1W7B4_PLESH</name>
<keyword evidence="2" id="KW-1003">Cell membrane</keyword>
<gene>
    <name evidence="8" type="ORF">J2R62_08665</name>
</gene>
<sequence>MKKICLRLLEWFPSKADLPDGVRISIPMMLVLLLFVWLGQPSAGVGGLITAWLVGVLGRDLSYPKRAKILSLSGLICILATLMAQLYLLSPWFGMLGLSLFGMVYGLMGNQRKYIQLIAYNFGFTLIMALHFAQEHVSWQVVLAANTCAVALALLFSLVGWLWDSGRQGEQLLKVTTANLADYLQSLASHAFTDPRQTLVQRERFDVALGVLANWLRSVPRTRRNRRYYREFKTLLAFSGGLGSLARTLYELNQHEELAWDTRKWLMAVSAAVREQAAELPPFAPEPVNDAAYSVALSASRIQQAWQQRNPSTAEGMTPENASTTWNREEIERVWPSDSVSFVDSLKAACQRGSREIQHGLRMMVVMTCAQSLALYFHVQQGYWITLTAFIVLLTAPLGAAQNRIRNRFYGSFLGGLLALAILAVLHNSLTILFLTCVVTFMAFATYYKARYEVHVFWLTMLIVFAIAQMNPTEPVIALYRVFDTLLGTVLAFLSIHLIMPSWTRLWIDAHVVRVIEQEIRLLSAISAQADNVHVYLWRANRAYRKLHEEVNYLHLEPNASPRNLQDWRSLLLLLVRLHDAVQSLYEQQQSQTAQWSEADIAVRIAQLQQWAERFPYRHHHDHEIDNMEGDITGLLVGPYTPCWRLAMVDRDITQLTNWLKHQQPFLV</sequence>
<dbReference type="GO" id="GO:0005886">
    <property type="term" value="C:plasma membrane"/>
    <property type="evidence" value="ECO:0007669"/>
    <property type="project" value="UniProtKB-SubCell"/>
</dbReference>
<protein>
    <submittedName>
        <fullName evidence="8">FUSC family protein</fullName>
    </submittedName>
</protein>
<evidence type="ECO:0000256" key="6">
    <source>
        <dbReference type="ARBA" id="ARBA00043993"/>
    </source>
</evidence>
<dbReference type="InterPro" id="IPR049453">
    <property type="entry name" value="Memb_transporter_dom"/>
</dbReference>
<evidence type="ECO:0000256" key="5">
    <source>
        <dbReference type="ARBA" id="ARBA00023136"/>
    </source>
</evidence>
<organism evidence="8 9">
    <name type="scientific">Plesiomonas shigelloides</name>
    <name type="common">Aeromonas shigelloides</name>
    <dbReference type="NCBI Taxonomy" id="703"/>
    <lineage>
        <taxon>Bacteria</taxon>
        <taxon>Pseudomonadati</taxon>
        <taxon>Pseudomonadota</taxon>
        <taxon>Gammaproteobacteria</taxon>
        <taxon>Enterobacterales</taxon>
        <taxon>Enterobacteriaceae</taxon>
        <taxon>Plesiomonas</taxon>
    </lineage>
</organism>
<evidence type="ECO:0000259" key="7">
    <source>
        <dbReference type="Pfam" id="PF13515"/>
    </source>
</evidence>
<evidence type="ECO:0000256" key="3">
    <source>
        <dbReference type="ARBA" id="ARBA00022692"/>
    </source>
</evidence>
<evidence type="ECO:0000313" key="9">
    <source>
        <dbReference type="Proteomes" id="UP000664658"/>
    </source>
</evidence>
<comment type="similarity">
    <text evidence="6">Belongs to the YccS/YhfK family.</text>
</comment>
<evidence type="ECO:0000256" key="1">
    <source>
        <dbReference type="ARBA" id="ARBA00004651"/>
    </source>
</evidence>
<accession>A0A8I1W7B4</accession>
<proteinExistence type="inferred from homology"/>
<dbReference type="EMBL" id="JAFNAA010000008">
    <property type="protein sequence ID" value="MBO1108291.1"/>
    <property type="molecule type" value="Genomic_DNA"/>
</dbReference>
<dbReference type="PANTHER" id="PTHR30509">
    <property type="entry name" value="P-HYDROXYBENZOIC ACID EFFLUX PUMP SUBUNIT-RELATED"/>
    <property type="match status" value="1"/>
</dbReference>
<evidence type="ECO:0000256" key="4">
    <source>
        <dbReference type="ARBA" id="ARBA00022989"/>
    </source>
</evidence>
<dbReference type="Pfam" id="PF13515">
    <property type="entry name" value="FUSC_2"/>
    <property type="match status" value="1"/>
</dbReference>
<dbReference type="PANTHER" id="PTHR30509:SF9">
    <property type="entry name" value="MULTIDRUG RESISTANCE PROTEIN MDTO"/>
    <property type="match status" value="1"/>
</dbReference>
<keyword evidence="3" id="KW-0812">Transmembrane</keyword>
<evidence type="ECO:0000313" key="8">
    <source>
        <dbReference type="EMBL" id="MBO1108291.1"/>
    </source>
</evidence>
<keyword evidence="4" id="KW-1133">Transmembrane helix</keyword>
<evidence type="ECO:0000256" key="2">
    <source>
        <dbReference type="ARBA" id="ARBA00022475"/>
    </source>
</evidence>
<reference evidence="8" key="1">
    <citation type="submission" date="2021-03" db="EMBL/GenBank/DDBJ databases">
        <title>Plesiomonas shigelloides zfcc0051, isolated from zebrafish feces.</title>
        <authorList>
            <person name="Vanderhoek Z."/>
            <person name="Gaulke C."/>
        </authorList>
    </citation>
    <scope>NUCLEOTIDE SEQUENCE</scope>
    <source>
        <strain evidence="8">Zfcc0051</strain>
    </source>
</reference>
<dbReference type="RefSeq" id="WP_010861875.1">
    <property type="nucleotide sequence ID" value="NZ_CP076372.1"/>
</dbReference>
<keyword evidence="5" id="KW-0472">Membrane</keyword>